<dbReference type="EMBL" id="ML119661">
    <property type="protein sequence ID" value="RPA84099.1"/>
    <property type="molecule type" value="Genomic_DNA"/>
</dbReference>
<evidence type="ECO:0000256" key="1">
    <source>
        <dbReference type="SAM" id="MobiDB-lite"/>
    </source>
</evidence>
<protein>
    <submittedName>
        <fullName evidence="2">Uncharacterized protein</fullName>
    </submittedName>
</protein>
<name>A0A3N4IE91_ASCIM</name>
<dbReference type="AlphaFoldDB" id="A0A3N4IE91"/>
<reference evidence="2 3" key="1">
    <citation type="journal article" date="2018" name="Nat. Ecol. Evol.">
        <title>Pezizomycetes genomes reveal the molecular basis of ectomycorrhizal truffle lifestyle.</title>
        <authorList>
            <person name="Murat C."/>
            <person name="Payen T."/>
            <person name="Noel B."/>
            <person name="Kuo A."/>
            <person name="Morin E."/>
            <person name="Chen J."/>
            <person name="Kohler A."/>
            <person name="Krizsan K."/>
            <person name="Balestrini R."/>
            <person name="Da Silva C."/>
            <person name="Montanini B."/>
            <person name="Hainaut M."/>
            <person name="Levati E."/>
            <person name="Barry K.W."/>
            <person name="Belfiori B."/>
            <person name="Cichocki N."/>
            <person name="Clum A."/>
            <person name="Dockter R.B."/>
            <person name="Fauchery L."/>
            <person name="Guy J."/>
            <person name="Iotti M."/>
            <person name="Le Tacon F."/>
            <person name="Lindquist E.A."/>
            <person name="Lipzen A."/>
            <person name="Malagnac F."/>
            <person name="Mello A."/>
            <person name="Molinier V."/>
            <person name="Miyauchi S."/>
            <person name="Poulain J."/>
            <person name="Riccioni C."/>
            <person name="Rubini A."/>
            <person name="Sitrit Y."/>
            <person name="Splivallo R."/>
            <person name="Traeger S."/>
            <person name="Wang M."/>
            <person name="Zifcakova L."/>
            <person name="Wipf D."/>
            <person name="Zambonelli A."/>
            <person name="Paolocci F."/>
            <person name="Nowrousian M."/>
            <person name="Ottonello S."/>
            <person name="Baldrian P."/>
            <person name="Spatafora J.W."/>
            <person name="Henrissat B."/>
            <person name="Nagy L.G."/>
            <person name="Aury J.M."/>
            <person name="Wincker P."/>
            <person name="Grigoriev I.V."/>
            <person name="Bonfante P."/>
            <person name="Martin F.M."/>
        </authorList>
    </citation>
    <scope>NUCLEOTIDE SEQUENCE [LARGE SCALE GENOMIC DNA]</scope>
    <source>
        <strain evidence="2 3">RN42</strain>
    </source>
</reference>
<feature type="compositionally biased region" description="Acidic residues" evidence="1">
    <location>
        <begin position="31"/>
        <end position="60"/>
    </location>
</feature>
<accession>A0A3N4IE91</accession>
<organism evidence="2 3">
    <name type="scientific">Ascobolus immersus RN42</name>
    <dbReference type="NCBI Taxonomy" id="1160509"/>
    <lineage>
        <taxon>Eukaryota</taxon>
        <taxon>Fungi</taxon>
        <taxon>Dikarya</taxon>
        <taxon>Ascomycota</taxon>
        <taxon>Pezizomycotina</taxon>
        <taxon>Pezizomycetes</taxon>
        <taxon>Pezizales</taxon>
        <taxon>Ascobolaceae</taxon>
        <taxon>Ascobolus</taxon>
    </lineage>
</organism>
<evidence type="ECO:0000313" key="3">
    <source>
        <dbReference type="Proteomes" id="UP000275078"/>
    </source>
</evidence>
<feature type="region of interest" description="Disordered" evidence="1">
    <location>
        <begin position="203"/>
        <end position="280"/>
    </location>
</feature>
<proteinExistence type="predicted"/>
<sequence length="493" mass="57276">MSAYYYPTQKAKFDWHVHAWERFLPVPTDCSFDEPPNDEEEPESEDNTEGEEQIEDEEQPEVLCATDKWDAYRRRYGEEAHAPRVWATSPDVFIDTYSDEFLVNGLENGRFNANFGPEFAADPPLAPGLSTTRPEIYLTEEQQQVYDDWKGRLWRSGSEQRKILAIRTSLLEIEKRGQEQAAASRKAFELEKRTKEDKLLKEKEERDTWKKNEKDAKEKEERRKNWNESKVKQAEKPATLRQRRKAEKTADMAAIWGETTHAIDPETKQNAPSAADAPPKVEKPIPSFPWYSKALPAISTPKVVDAGCNVSKAKWRNYYTRNRVPILRFLKDYYLINEGYYRPEKEARSEVFSYDFIIEKICASLGLDSPDKEKRCIEFFQDGNPETEDVLSTSRFCPVFVLARAVCFEAEEEPASPQHDEYSPLYPKLFRACFYGDPKRSAFSTKVAQLHPKTDWLYPECSFPKDEEDPIDYDVVLTQVWNHVAKLPVKISK</sequence>
<keyword evidence="3" id="KW-1185">Reference proteome</keyword>
<gene>
    <name evidence="2" type="ORF">BJ508DRAFT_324085</name>
</gene>
<dbReference type="Proteomes" id="UP000275078">
    <property type="component" value="Unassembled WGS sequence"/>
</dbReference>
<evidence type="ECO:0000313" key="2">
    <source>
        <dbReference type="EMBL" id="RPA84099.1"/>
    </source>
</evidence>
<feature type="compositionally biased region" description="Basic and acidic residues" evidence="1">
    <location>
        <begin position="203"/>
        <end position="235"/>
    </location>
</feature>
<feature type="region of interest" description="Disordered" evidence="1">
    <location>
        <begin position="28"/>
        <end position="60"/>
    </location>
</feature>